<name>D8T139_SELML</name>
<evidence type="ECO:0000256" key="1">
    <source>
        <dbReference type="SAM" id="MobiDB-lite"/>
    </source>
</evidence>
<evidence type="ECO:0000313" key="3">
    <source>
        <dbReference type="Proteomes" id="UP000001514"/>
    </source>
</evidence>
<organism evidence="3">
    <name type="scientific">Selaginella moellendorffii</name>
    <name type="common">Spikemoss</name>
    <dbReference type="NCBI Taxonomy" id="88036"/>
    <lineage>
        <taxon>Eukaryota</taxon>
        <taxon>Viridiplantae</taxon>
        <taxon>Streptophyta</taxon>
        <taxon>Embryophyta</taxon>
        <taxon>Tracheophyta</taxon>
        <taxon>Lycopodiopsida</taxon>
        <taxon>Selaginellales</taxon>
        <taxon>Selaginellaceae</taxon>
        <taxon>Selaginella</taxon>
    </lineage>
</organism>
<accession>D8T139</accession>
<dbReference type="Proteomes" id="UP000001514">
    <property type="component" value="Unassembled WGS sequence"/>
</dbReference>
<dbReference type="AlphaFoldDB" id="D8T139"/>
<dbReference type="PANTHER" id="PTHR33099:SF7">
    <property type="entry name" value="MYND-TYPE DOMAIN-CONTAINING PROTEIN"/>
    <property type="match status" value="1"/>
</dbReference>
<dbReference type="Gramene" id="EFJ09623">
    <property type="protein sequence ID" value="EFJ09623"/>
    <property type="gene ID" value="SELMODRAFT_427913"/>
</dbReference>
<evidence type="ECO:0000313" key="2">
    <source>
        <dbReference type="EMBL" id="EFJ09623.1"/>
    </source>
</evidence>
<dbReference type="PANTHER" id="PTHR33099">
    <property type="entry name" value="FE2OG DIOXYGENASE DOMAIN-CONTAINING PROTEIN"/>
    <property type="match status" value="1"/>
</dbReference>
<gene>
    <name evidence="2" type="ORF">SELMODRAFT_427913</name>
</gene>
<dbReference type="EMBL" id="GL377661">
    <property type="protein sequence ID" value="EFJ09623.1"/>
    <property type="molecule type" value="Genomic_DNA"/>
</dbReference>
<dbReference type="InParanoid" id="D8T139"/>
<protein>
    <submittedName>
        <fullName evidence="2">Uncharacterized protein</fullName>
    </submittedName>
</protein>
<keyword evidence="3" id="KW-1185">Reference proteome</keyword>
<dbReference type="KEGG" id="smo:SELMODRAFT_427913"/>
<dbReference type="HOGENOM" id="CLU_005814_0_0_1"/>
<sequence length="899" mass="100543">MAQLNRGEIDVAKFRMPVSLLINPERVSCPEVPNFLSSVAHDLAAHGLSVMGLDSTALELDVKLYKLLLYEAGGHFKFHRDMEKEDGMFATMILQLPTTTGHSGGAQGRQCCEAQPRPARHLLELVLAVAKEDRREVVAGAPVREIKLPSFVSALPQVRALFQQWAATGDGQADRDAVGKSDRKGRSRPRGGPALVRACEFLELHLCMLTKHKTVTDGSEVEYVIDNWIRADDQPAKFMKWNIDIKQEVLRTATNYGDDDDADLFDFLEDEFQGTGMMAGNEGGTDQYFYHVAVLVVWPKGSLMRTICSSVKDIPWVLDWMRENGGDFAAPESLSRAYLQEMVTSLTHRFDSLAPLLERSYYNEREELLHGPAMLLEVCIKSGLSDEALSIMRSWGVELIETREFANAVQAYGWEVCKEVVAGVIKCVEKTPPKKQVSFLRQYEGGEAPAWHAAVMKLGGFPSPLRDQVGYQDGAIGAAKLLCAKLIANSTELPAEFQGGFTKREDDGITLLVEFCLEAGLQQEASQILGKLTLQRLDGRTLAKVMHSFSSRSAEVERAWDERKKMAEDGKVAEKEEEKKPHRFYGYGYSRDSSGSSLKGKSSGELCEAYVRDMVEFMLELESLGHHNEALGFAARPFPCDCAARKFTEKSGPGRTNLQEHWIVVMLLLNKPELILDTSRFLLGESECCVAIITMQKAAGLVGLKNNEAAKKVLVKFCADQLVSVADLAEMSAWTEYHGGTSSGTKKDRFCSYQDFFKTWKDQKKVFELLLWLEEEELLGAMVECVSKRANLLRRMLAREEGLVDEAMKLGDGVKRAMRKLVEARMEYVSKEPILGDVVDKLEPASKKLKLCGEFDARRVIGNPRQQRRVYEIVVEEWKGDSAARSIEMEELQALQQLL</sequence>
<feature type="region of interest" description="Disordered" evidence="1">
    <location>
        <begin position="172"/>
        <end position="191"/>
    </location>
</feature>
<feature type="compositionally biased region" description="Basic and acidic residues" evidence="1">
    <location>
        <begin position="172"/>
        <end position="184"/>
    </location>
</feature>
<reference evidence="2 3" key="1">
    <citation type="journal article" date="2011" name="Science">
        <title>The Selaginella genome identifies genetic changes associated with the evolution of vascular plants.</title>
        <authorList>
            <person name="Banks J.A."/>
            <person name="Nishiyama T."/>
            <person name="Hasebe M."/>
            <person name="Bowman J.L."/>
            <person name="Gribskov M."/>
            <person name="dePamphilis C."/>
            <person name="Albert V.A."/>
            <person name="Aono N."/>
            <person name="Aoyama T."/>
            <person name="Ambrose B.A."/>
            <person name="Ashton N.W."/>
            <person name="Axtell M.J."/>
            <person name="Barker E."/>
            <person name="Barker M.S."/>
            <person name="Bennetzen J.L."/>
            <person name="Bonawitz N.D."/>
            <person name="Chapple C."/>
            <person name="Cheng C."/>
            <person name="Correa L.G."/>
            <person name="Dacre M."/>
            <person name="DeBarry J."/>
            <person name="Dreyer I."/>
            <person name="Elias M."/>
            <person name="Engstrom E.M."/>
            <person name="Estelle M."/>
            <person name="Feng L."/>
            <person name="Finet C."/>
            <person name="Floyd S.K."/>
            <person name="Frommer W.B."/>
            <person name="Fujita T."/>
            <person name="Gramzow L."/>
            <person name="Gutensohn M."/>
            <person name="Harholt J."/>
            <person name="Hattori M."/>
            <person name="Heyl A."/>
            <person name="Hirai T."/>
            <person name="Hiwatashi Y."/>
            <person name="Ishikawa M."/>
            <person name="Iwata M."/>
            <person name="Karol K.G."/>
            <person name="Koehler B."/>
            <person name="Kolukisaoglu U."/>
            <person name="Kubo M."/>
            <person name="Kurata T."/>
            <person name="Lalonde S."/>
            <person name="Li K."/>
            <person name="Li Y."/>
            <person name="Litt A."/>
            <person name="Lyons E."/>
            <person name="Manning G."/>
            <person name="Maruyama T."/>
            <person name="Michael T.P."/>
            <person name="Mikami K."/>
            <person name="Miyazaki S."/>
            <person name="Morinaga S."/>
            <person name="Murata T."/>
            <person name="Mueller-Roeber B."/>
            <person name="Nelson D.R."/>
            <person name="Obara M."/>
            <person name="Oguri Y."/>
            <person name="Olmstead R.G."/>
            <person name="Onodera N."/>
            <person name="Petersen B.L."/>
            <person name="Pils B."/>
            <person name="Prigge M."/>
            <person name="Rensing S.A."/>
            <person name="Riano-Pachon D.M."/>
            <person name="Roberts A.W."/>
            <person name="Sato Y."/>
            <person name="Scheller H.V."/>
            <person name="Schulz B."/>
            <person name="Schulz C."/>
            <person name="Shakirov E.V."/>
            <person name="Shibagaki N."/>
            <person name="Shinohara N."/>
            <person name="Shippen D.E."/>
            <person name="Soerensen I."/>
            <person name="Sotooka R."/>
            <person name="Sugimoto N."/>
            <person name="Sugita M."/>
            <person name="Sumikawa N."/>
            <person name="Tanurdzic M."/>
            <person name="Theissen G."/>
            <person name="Ulvskov P."/>
            <person name="Wakazuki S."/>
            <person name="Weng J.K."/>
            <person name="Willats W.W."/>
            <person name="Wipf D."/>
            <person name="Wolf P.G."/>
            <person name="Yang L."/>
            <person name="Zimmer A.D."/>
            <person name="Zhu Q."/>
            <person name="Mitros T."/>
            <person name="Hellsten U."/>
            <person name="Loque D."/>
            <person name="Otillar R."/>
            <person name="Salamov A."/>
            <person name="Schmutz J."/>
            <person name="Shapiro H."/>
            <person name="Lindquist E."/>
            <person name="Lucas S."/>
            <person name="Rokhsar D."/>
            <person name="Grigoriev I.V."/>
        </authorList>
    </citation>
    <scope>NUCLEOTIDE SEQUENCE [LARGE SCALE GENOMIC DNA]</scope>
</reference>
<proteinExistence type="predicted"/>